<protein>
    <submittedName>
        <fullName evidence="1">Uncharacterized protein</fullName>
    </submittedName>
</protein>
<evidence type="ECO:0000313" key="1">
    <source>
        <dbReference type="EMBL" id="KFM70761.1"/>
    </source>
</evidence>
<dbReference type="EMBL" id="KK117546">
    <property type="protein sequence ID" value="KFM70761.1"/>
    <property type="molecule type" value="Genomic_DNA"/>
</dbReference>
<organism evidence="1 2">
    <name type="scientific">Stegodyphus mimosarum</name>
    <name type="common">African social velvet spider</name>
    <dbReference type="NCBI Taxonomy" id="407821"/>
    <lineage>
        <taxon>Eukaryota</taxon>
        <taxon>Metazoa</taxon>
        <taxon>Ecdysozoa</taxon>
        <taxon>Arthropoda</taxon>
        <taxon>Chelicerata</taxon>
        <taxon>Arachnida</taxon>
        <taxon>Araneae</taxon>
        <taxon>Araneomorphae</taxon>
        <taxon>Entelegynae</taxon>
        <taxon>Eresoidea</taxon>
        <taxon>Eresidae</taxon>
        <taxon>Stegodyphus</taxon>
    </lineage>
</organism>
<dbReference type="Proteomes" id="UP000054359">
    <property type="component" value="Unassembled WGS sequence"/>
</dbReference>
<feature type="non-terminal residue" evidence="1">
    <location>
        <position position="35"/>
    </location>
</feature>
<evidence type="ECO:0000313" key="2">
    <source>
        <dbReference type="Proteomes" id="UP000054359"/>
    </source>
</evidence>
<keyword evidence="2" id="KW-1185">Reference proteome</keyword>
<sequence>MGSRKSLGIHILCFTWALAIFSCKHYSIMAISKAY</sequence>
<dbReference type="AlphaFoldDB" id="A0A087U072"/>
<dbReference type="PROSITE" id="PS51257">
    <property type="entry name" value="PROKAR_LIPOPROTEIN"/>
    <property type="match status" value="1"/>
</dbReference>
<proteinExistence type="predicted"/>
<accession>A0A087U072</accession>
<reference evidence="1 2" key="1">
    <citation type="submission" date="2013-11" db="EMBL/GenBank/DDBJ databases">
        <title>Genome sequencing of Stegodyphus mimosarum.</title>
        <authorList>
            <person name="Bechsgaard J."/>
        </authorList>
    </citation>
    <scope>NUCLEOTIDE SEQUENCE [LARGE SCALE GENOMIC DNA]</scope>
</reference>
<name>A0A087U072_STEMI</name>
<gene>
    <name evidence="1" type="ORF">X975_20402</name>
</gene>